<dbReference type="GO" id="GO:0005737">
    <property type="term" value="C:cytoplasm"/>
    <property type="evidence" value="ECO:0007669"/>
    <property type="project" value="UniProtKB-SubCell"/>
</dbReference>
<dbReference type="InterPro" id="IPR040017">
    <property type="entry name" value="XPOT"/>
</dbReference>
<reference evidence="13" key="1">
    <citation type="submission" date="2016-05" db="EMBL/GenBank/DDBJ databases">
        <title>Comparative genomics of biotechnologically important yeasts.</title>
        <authorList>
            <consortium name="DOE Joint Genome Institute"/>
            <person name="Riley R."/>
            <person name="Haridas S."/>
            <person name="Wolfe K.H."/>
            <person name="Lopes M.R."/>
            <person name="Hittinger C.T."/>
            <person name="Goker M."/>
            <person name="Salamov A."/>
            <person name="Wisecaver J."/>
            <person name="Long T.M."/>
            <person name="Aerts A.L."/>
            <person name="Barry K."/>
            <person name="Choi C."/>
            <person name="Clum A."/>
            <person name="Coughlan A.Y."/>
            <person name="Deshpande S."/>
            <person name="Douglass A.P."/>
            <person name="Hanson S.J."/>
            <person name="Klenk H.-P."/>
            <person name="Labutti K."/>
            <person name="Lapidus A."/>
            <person name="Lindquist E."/>
            <person name="Lipzen A."/>
            <person name="Meier-Kolthoff J.P."/>
            <person name="Ohm R.A."/>
            <person name="Otillar R.P."/>
            <person name="Pangilinan J."/>
            <person name="Peng Y."/>
            <person name="Rokas A."/>
            <person name="Rosa C.A."/>
            <person name="Scheuner C."/>
            <person name="Sibirny A.A."/>
            <person name="Slot J.C."/>
            <person name="Stielow J.B."/>
            <person name="Sun H."/>
            <person name="Kurtzman C.P."/>
            <person name="Blackwell M."/>
            <person name="Grigoriev I.V."/>
            <person name="Jeffries T.W."/>
        </authorList>
    </citation>
    <scope>NUCLEOTIDE SEQUENCE [LARGE SCALE GENOMIC DNA]</scope>
    <source>
        <strain evidence="13">NRRL Y-12698</strain>
    </source>
</reference>
<gene>
    <name evidence="12" type="ORF">BABINDRAFT_179460</name>
</gene>
<comment type="function">
    <text evidence="9">tRNA nucleus export receptor which facilitates tRNA translocation across the nuclear pore complex.</text>
</comment>
<dbReference type="GO" id="GO:0071528">
    <property type="term" value="P:tRNA re-export from nucleus"/>
    <property type="evidence" value="ECO:0007669"/>
    <property type="project" value="UniProtKB-UniRule"/>
</dbReference>
<dbReference type="OrthoDB" id="26399at2759"/>
<keyword evidence="13" id="KW-1185">Reference proteome</keyword>
<dbReference type="PANTHER" id="PTHR15952:SF11">
    <property type="entry name" value="EXPORTIN-T"/>
    <property type="match status" value="1"/>
</dbReference>
<keyword evidence="7 9" id="KW-0694">RNA-binding</keyword>
<dbReference type="GO" id="GO:0000049">
    <property type="term" value="F:tRNA binding"/>
    <property type="evidence" value="ECO:0007669"/>
    <property type="project" value="UniProtKB-UniRule"/>
</dbReference>
<organism evidence="12 13">
    <name type="scientific">Babjeviella inositovora NRRL Y-12698</name>
    <dbReference type="NCBI Taxonomy" id="984486"/>
    <lineage>
        <taxon>Eukaryota</taxon>
        <taxon>Fungi</taxon>
        <taxon>Dikarya</taxon>
        <taxon>Ascomycota</taxon>
        <taxon>Saccharomycotina</taxon>
        <taxon>Pichiomycetes</taxon>
        <taxon>Serinales incertae sedis</taxon>
        <taxon>Babjeviella</taxon>
    </lineage>
</organism>
<dbReference type="STRING" id="984486.A0A1E3QW75"/>
<feature type="domain" description="Exportin-T C-terminal" evidence="11">
    <location>
        <begin position="318"/>
        <end position="989"/>
    </location>
</feature>
<evidence type="ECO:0000256" key="9">
    <source>
        <dbReference type="RuleBase" id="RU366037"/>
    </source>
</evidence>
<evidence type="ECO:0000313" key="13">
    <source>
        <dbReference type="Proteomes" id="UP000094336"/>
    </source>
</evidence>
<dbReference type="PANTHER" id="PTHR15952">
    <property type="entry name" value="EXPORTIN-T/LOS1"/>
    <property type="match status" value="1"/>
</dbReference>
<evidence type="ECO:0000256" key="3">
    <source>
        <dbReference type="ARBA" id="ARBA00018928"/>
    </source>
</evidence>
<protein>
    <recommendedName>
        <fullName evidence="3 9">Exportin-T</fullName>
    </recommendedName>
    <alternativeName>
        <fullName evidence="9">Exportin(tRNA)</fullName>
    </alternativeName>
    <alternativeName>
        <fullName evidence="9">tRNA exportin</fullName>
    </alternativeName>
</protein>
<keyword evidence="5 9" id="KW-0963">Cytoplasm</keyword>
<evidence type="ECO:0000259" key="10">
    <source>
        <dbReference type="Pfam" id="PF08389"/>
    </source>
</evidence>
<dbReference type="InterPro" id="IPR013598">
    <property type="entry name" value="Exportin-1/Importin-b-like"/>
</dbReference>
<accession>A0A1E3QW75</accession>
<dbReference type="GeneID" id="30148941"/>
<evidence type="ECO:0000256" key="7">
    <source>
        <dbReference type="ARBA" id="ARBA00022884"/>
    </source>
</evidence>
<dbReference type="InterPro" id="IPR011989">
    <property type="entry name" value="ARM-like"/>
</dbReference>
<feature type="domain" description="Exportin-1/Importin-beta-like" evidence="10">
    <location>
        <begin position="98"/>
        <end position="253"/>
    </location>
</feature>
<name>A0A1E3QW75_9ASCO</name>
<keyword evidence="8 9" id="KW-0539">Nucleus</keyword>
<evidence type="ECO:0000313" key="12">
    <source>
        <dbReference type="EMBL" id="ODQ81918.1"/>
    </source>
</evidence>
<dbReference type="Gene3D" id="1.25.10.10">
    <property type="entry name" value="Leucine-rich Repeat Variant"/>
    <property type="match status" value="1"/>
</dbReference>
<evidence type="ECO:0000256" key="4">
    <source>
        <dbReference type="ARBA" id="ARBA00022448"/>
    </source>
</evidence>
<dbReference type="GO" id="GO:0016363">
    <property type="term" value="C:nuclear matrix"/>
    <property type="evidence" value="ECO:0007669"/>
    <property type="project" value="EnsemblFungi"/>
</dbReference>
<dbReference type="InterPro" id="IPR045546">
    <property type="entry name" value="Exportin-T_C"/>
</dbReference>
<dbReference type="GO" id="GO:0031267">
    <property type="term" value="F:small GTPase binding"/>
    <property type="evidence" value="ECO:0007669"/>
    <property type="project" value="EnsemblFungi"/>
</dbReference>
<evidence type="ECO:0000256" key="6">
    <source>
        <dbReference type="ARBA" id="ARBA00022555"/>
    </source>
</evidence>
<proteinExistence type="inferred from homology"/>
<evidence type="ECO:0000256" key="1">
    <source>
        <dbReference type="ARBA" id="ARBA00004496"/>
    </source>
</evidence>
<dbReference type="InterPro" id="IPR016024">
    <property type="entry name" value="ARM-type_fold"/>
</dbReference>
<evidence type="ECO:0000259" key="11">
    <source>
        <dbReference type="Pfam" id="PF19282"/>
    </source>
</evidence>
<dbReference type="AlphaFoldDB" id="A0A1E3QW75"/>
<dbReference type="GO" id="GO:0005643">
    <property type="term" value="C:nuclear pore"/>
    <property type="evidence" value="ECO:0007669"/>
    <property type="project" value="TreeGrafter"/>
</dbReference>
<sequence>MEQQIQQAVEIALSGTSDPALKNQAIDFINQIKNSPEGYAASINLLTDDRLAEQTKFFVLQVIEDHIPSLTNEEKFELNKALFEHLAHLLVTNKNDPVYMKNKLAAIFGTLFCSVYINIYPNFLKDLLGLTTTANPDLATDYYLRTLGSIHSEIADKFITRERAVMDRNNNLKDAIRLNDMTNLTESWKRILQQYGAASPSALTRDILNNTLRNIGNYINWIEISLVIQEDYVRLILQFLLKPEHQLDTCATLSEIISKKMKPQNKLELLGLLNLTALIASMDLVACDTEFVEHVARLVNAIGCELVLVLDDDASSPELKAQANQQLLQLWPVVLGLLSHEYDDVSQQVFPFVSSYLLALKRCKHLISHDLLSTLLSTIIMKMKYDEDEDGTDEEANEVFAEVRRNLKTFQDAIAVLSPELYVEAIAVVINESVFNDANAKDWRKIELGIFELANYSDSLRANLLSLPKQEIVASKPYAIFQEFLVKVINLDIHKLNHPLIQSIFFELIVRHYSFFNNLEMKAALTNRVLELFTSQLGLFSNDTKVQYRCWYLFFRFVKLTKPSLAQPVIEGLVQQLTGSLLVIRALVPYKPAEGELEHDDDIVDDNFDNQLHLFEAIGMLVSLMDNLNVPFKAKMVERVLSPLFSDVQRCIGQPSQLNLYQAHHLLMAVGTFARGFAWESNAKFDDALVAPFNDACQVVLVTLESFHKHEIIRDASRFAFARFIPIVKTGVQLHLAKLVALILLSDLRYSELSDFLSFVGQIVHTFNKHANIYQLLNDLCTPLINKVFAMVNSQNDATRPDIIRDKIVLKKAYLTFLACLTQNNVTSLLITETNKNTFPVILEGLLAYAYDVSEPQVSKMAIVELMNIVTVLGTGAICDKEDGFGSTLSVDGFGDYLMEKLVALAFELPFKNPDFNVADAQFRLLAQEISAMLKTYYGVRGEVLVGYLKGYFASMGIAEGVGAEFIQALTEGDVKQFKQYFVTFIRKMKQ</sequence>
<dbReference type="RefSeq" id="XP_018987246.1">
    <property type="nucleotide sequence ID" value="XM_019131088.1"/>
</dbReference>
<dbReference type="Proteomes" id="UP000094336">
    <property type="component" value="Unassembled WGS sequence"/>
</dbReference>
<dbReference type="Pfam" id="PF19282">
    <property type="entry name" value="Exportin-T"/>
    <property type="match status" value="1"/>
</dbReference>
<comment type="subcellular location">
    <subcellularLocation>
        <location evidence="1 9">Cytoplasm</location>
    </subcellularLocation>
    <subcellularLocation>
        <location evidence="9">Nucleus</location>
    </subcellularLocation>
    <text evidence="9">Shuttles between the nucleus and the cytoplasm.</text>
</comment>
<keyword evidence="4 9" id="KW-0813">Transport</keyword>
<evidence type="ECO:0000256" key="5">
    <source>
        <dbReference type="ARBA" id="ARBA00022490"/>
    </source>
</evidence>
<dbReference type="SUPFAM" id="SSF48371">
    <property type="entry name" value="ARM repeat"/>
    <property type="match status" value="1"/>
</dbReference>
<evidence type="ECO:0000256" key="8">
    <source>
        <dbReference type="ARBA" id="ARBA00023242"/>
    </source>
</evidence>
<keyword evidence="6 9" id="KW-0820">tRNA-binding</keyword>
<dbReference type="Pfam" id="PF08389">
    <property type="entry name" value="Xpo1"/>
    <property type="match status" value="1"/>
</dbReference>
<comment type="similarity">
    <text evidence="2 9">Belongs to the exportin family.</text>
</comment>
<dbReference type="EMBL" id="KV454427">
    <property type="protein sequence ID" value="ODQ81918.1"/>
    <property type="molecule type" value="Genomic_DNA"/>
</dbReference>
<evidence type="ECO:0000256" key="2">
    <source>
        <dbReference type="ARBA" id="ARBA00009466"/>
    </source>
</evidence>